<evidence type="ECO:0000313" key="2">
    <source>
        <dbReference type="Proteomes" id="UP000823674"/>
    </source>
</evidence>
<comment type="caution">
    <text evidence="1">The sequence shown here is derived from an EMBL/GenBank/DDBJ whole genome shotgun (WGS) entry which is preliminary data.</text>
</comment>
<reference evidence="1 2" key="1">
    <citation type="submission" date="2021-03" db="EMBL/GenBank/DDBJ databases">
        <authorList>
            <person name="King G.J."/>
            <person name="Bancroft I."/>
            <person name="Baten A."/>
            <person name="Bloomfield J."/>
            <person name="Borpatragohain P."/>
            <person name="He Z."/>
            <person name="Irish N."/>
            <person name="Irwin J."/>
            <person name="Liu K."/>
            <person name="Mauleon R.P."/>
            <person name="Moore J."/>
            <person name="Morris R."/>
            <person name="Ostergaard L."/>
            <person name="Wang B."/>
            <person name="Wells R."/>
        </authorList>
    </citation>
    <scope>NUCLEOTIDE SEQUENCE [LARGE SCALE GENOMIC DNA]</scope>
    <source>
        <strain evidence="1">R-o-18</strain>
        <tissue evidence="1">Leaf</tissue>
    </source>
</reference>
<dbReference type="EMBL" id="JADBGQ010000002">
    <property type="protein sequence ID" value="KAG5410173.1"/>
    <property type="molecule type" value="Genomic_DNA"/>
</dbReference>
<accession>A0ABQ7NHH6</accession>
<feature type="non-terminal residue" evidence="1">
    <location>
        <position position="1"/>
    </location>
</feature>
<organism evidence="1 2">
    <name type="scientific">Brassica rapa subsp. trilocularis</name>
    <dbReference type="NCBI Taxonomy" id="1813537"/>
    <lineage>
        <taxon>Eukaryota</taxon>
        <taxon>Viridiplantae</taxon>
        <taxon>Streptophyta</taxon>
        <taxon>Embryophyta</taxon>
        <taxon>Tracheophyta</taxon>
        <taxon>Spermatophyta</taxon>
        <taxon>Magnoliopsida</taxon>
        <taxon>eudicotyledons</taxon>
        <taxon>Gunneridae</taxon>
        <taxon>Pentapetalae</taxon>
        <taxon>rosids</taxon>
        <taxon>malvids</taxon>
        <taxon>Brassicales</taxon>
        <taxon>Brassicaceae</taxon>
        <taxon>Brassiceae</taxon>
        <taxon>Brassica</taxon>
    </lineage>
</organism>
<keyword evidence="2" id="KW-1185">Reference proteome</keyword>
<gene>
    <name evidence="1" type="primary">A02p031150.1_BraROA</name>
    <name evidence="1" type="ORF">IGI04_006492</name>
</gene>
<evidence type="ECO:0000313" key="1">
    <source>
        <dbReference type="EMBL" id="KAG5410173.1"/>
    </source>
</evidence>
<name>A0ABQ7NHH6_BRACM</name>
<dbReference type="Proteomes" id="UP000823674">
    <property type="component" value="Chromosome A02"/>
</dbReference>
<proteinExistence type="predicted"/>
<protein>
    <submittedName>
        <fullName evidence="1">Uncharacterized protein</fullName>
    </submittedName>
</protein>
<sequence>LRRFTFRCGFSHSSPASLPGGEDSGAVVRRGWESGAWWLFRGFPSRHRLDLARSAFNGGRFCSGGGAPALSRLFRRQFAVVDDKCPRSRFGGVDFESQASSQTVVVILCWQLSLQVGVVLLVARRCLCLACEIGLSSSSWLNQKWRFGEAGCLSFSLRIKVRLWFSGSVARAGYCWLRYVVVDLGLQSRLVVVAGYQPVVYPNKSGLCSKLGCWWFQWGSLGFFEFSGACEFQEGGVEVAVLRCLVSGASTGSGSSVPPFRYGPIVVYSEFQALVGICAVAGGRTFVVRPFFLEVSAWGSQLYRLVTHVLTGAFLWSSILRAVRS</sequence>